<dbReference type="GO" id="GO:0031410">
    <property type="term" value="C:cytoplasmic vesicle"/>
    <property type="evidence" value="ECO:0007669"/>
    <property type="project" value="UniProtKB-ARBA"/>
</dbReference>
<dbReference type="SUPFAM" id="SSF140741">
    <property type="entry name" value="RUN domain-like"/>
    <property type="match status" value="1"/>
</dbReference>
<feature type="region of interest" description="Disordered" evidence="3">
    <location>
        <begin position="776"/>
        <end position="798"/>
    </location>
</feature>
<proteinExistence type="evidence at transcript level"/>
<dbReference type="PROSITE" id="PS50086">
    <property type="entry name" value="TBC_RABGAP"/>
    <property type="match status" value="1"/>
</dbReference>
<evidence type="ECO:0000256" key="2">
    <source>
        <dbReference type="ARBA" id="ARBA00034124"/>
    </source>
</evidence>
<evidence type="ECO:0000313" key="6">
    <source>
        <dbReference type="EMBL" id="CDG72012.1"/>
    </source>
</evidence>
<reference evidence="6" key="1">
    <citation type="journal article" date="2013" name="Genome Biol. Evol.">
        <title>Punctuated emergences of genetic and phenotypic innovations in eumetazoan, bilaterian, euteleostome, and hominidae ancestors.</title>
        <authorList>
            <person name="Wenger Y."/>
            <person name="Galliot B."/>
        </authorList>
    </citation>
    <scope>NUCLEOTIDE SEQUENCE</scope>
    <source>
        <tissue evidence="6">Whole animals</tissue>
    </source>
</reference>
<dbReference type="Gene3D" id="1.10.472.80">
    <property type="entry name" value="Ypt/Rab-GAP domain of gyp1p, domain 3"/>
    <property type="match status" value="1"/>
</dbReference>
<protein>
    <submittedName>
        <fullName evidence="6">Small G protein signaling modulator 2</fullName>
    </submittedName>
</protein>
<dbReference type="SMART" id="SM00164">
    <property type="entry name" value="TBC"/>
    <property type="match status" value="1"/>
</dbReference>
<dbReference type="SMART" id="SM00593">
    <property type="entry name" value="RUN"/>
    <property type="match status" value="1"/>
</dbReference>
<feature type="compositionally biased region" description="Polar residues" evidence="3">
    <location>
        <begin position="776"/>
        <end position="790"/>
    </location>
</feature>
<dbReference type="InterPro" id="IPR000195">
    <property type="entry name" value="Rab-GAP-TBC_dom"/>
</dbReference>
<dbReference type="PROSITE" id="PS50826">
    <property type="entry name" value="RUN"/>
    <property type="match status" value="1"/>
</dbReference>
<dbReference type="Pfam" id="PF12068">
    <property type="entry name" value="PH_RBD"/>
    <property type="match status" value="1"/>
</dbReference>
<gene>
    <name evidence="6" type="primary">SGSM2</name>
</gene>
<dbReference type="CDD" id="cd17687">
    <property type="entry name" value="RUN_SGSM1_like"/>
    <property type="match status" value="1"/>
</dbReference>
<feature type="domain" description="Rab-GAP TBC" evidence="4">
    <location>
        <begin position="551"/>
        <end position="972"/>
    </location>
</feature>
<name>T2MJA8_HYDVU</name>
<sequence>MDKVELLENVKREAKKLIGEAVSKKFIHTDSNLVTSLCGAVDCCITHKLKKRVGGLFPPTNDSFDVLVKLSKLCSTAASVLRMATHMSHIHQSKGRFSPEVELNSPEKRRLNGYSGFCTKYLWIRLALLERLLTTIVGSLVEHANEFYDPDALLSDPVNGPSLVWLLDGPCSLDFSRMKTPDITWNDPTAHELVQRHRIYSSPVTSNTLKSPSSTKRSLFTTPYFDEKPMIGTPIMAREHVESLHQNADTTLLYGKNNVIVATMDEERSLQGYLSLHKSADNLFLKWTPNPMLHTSSFQSIDDKCKYWDHAVTTDLSDIVYLHCHSASSGNLVLINQDGTQLPPLTFQSDASLFSFLSCLEQGLYPLGRLDPPLFKQGHNLTWPKLKKLLPNKLKGGNDVPVAGNDHVFRLVFRSSANTDESNFKKMLTTSPNIFLKPWRKAPQEKRILLPKVYCSMRVGSGRTVLPRVVLSLACEKMKHQILARAFNGWLASYRHLKTVRTHLASLVLPWSGDFTESKSKGLTKEIWESMKKRGLMFCKTELRQLVYLGGIQSDIRKEVWPYILGHYTFALQDNLIDVYDKIVNENYATILNECKVVERHLQENERELLALNGFANGETFFHHEIQSDAKSSLNDTLSSDNCTDNFDSISNDIKMPEEPNNDKNNEFSVIASILETKHSLREMVQKASKKGVLAWKNIIKKKGRNSKDSQNQFEGLHQKFVPKTQSFNIAQACCVCGKELDVDGSSFHDILDKIDDSIKCYSCLKLGEETDLNNDSSEMTYDQSQSNRNDVNENSEDIPIEKKHSVTSIGSNYSDGYLKDFALNIHRIDKDVLRCDRTNPFFSSETNLEKLRNIIMCYVWERLNIGYIQGMCDLCAPLLVILDDEAKVYGCFVKLMDRIGGNFPHGEKMDLHLSNLASLVQILDPELYEVFDVHEDESIFYFAYRWLLLDFKRELLYEDIFLVWETIWSAASVSSENFSLFFALALIELYREIIIDNKMDFTDIIKFFNEMAEQHDAHAALNLARNIVRKLQELMHPGEIEPNSVEKAKVYGCFVKLMDRIGGNFPHGEKMDLHLSNLASLVQILDPELYEVFDVHEDESIFYFAYRWLLLDFKRGNLGQCDKQSNLSSLPGRGIGILCLGALTIFGRPTLFSTILPLFLNAADMDVVN</sequence>
<dbReference type="InterPro" id="IPR035969">
    <property type="entry name" value="Rab-GAP_TBC_sf"/>
</dbReference>
<evidence type="ECO:0000259" key="5">
    <source>
        <dbReference type="PROSITE" id="PS50826"/>
    </source>
</evidence>
<evidence type="ECO:0000259" key="4">
    <source>
        <dbReference type="PROSITE" id="PS50086"/>
    </source>
</evidence>
<dbReference type="GO" id="GO:0005096">
    <property type="term" value="F:GTPase activator activity"/>
    <property type="evidence" value="ECO:0007669"/>
    <property type="project" value="UniProtKB-KW"/>
</dbReference>
<dbReference type="PANTHER" id="PTHR22957">
    <property type="entry name" value="TBC1 DOMAIN FAMILY MEMBER GTPASE-ACTIVATING PROTEIN"/>
    <property type="match status" value="1"/>
</dbReference>
<organism evidence="6">
    <name type="scientific">Hydra vulgaris</name>
    <name type="common">Hydra</name>
    <name type="synonym">Hydra attenuata</name>
    <dbReference type="NCBI Taxonomy" id="6087"/>
    <lineage>
        <taxon>Eukaryota</taxon>
        <taxon>Metazoa</taxon>
        <taxon>Cnidaria</taxon>
        <taxon>Hydrozoa</taxon>
        <taxon>Hydroidolina</taxon>
        <taxon>Anthoathecata</taxon>
        <taxon>Aplanulata</taxon>
        <taxon>Hydridae</taxon>
        <taxon>Hydra</taxon>
    </lineage>
</organism>
<evidence type="ECO:0000256" key="3">
    <source>
        <dbReference type="SAM" id="MobiDB-lite"/>
    </source>
</evidence>
<dbReference type="InterPro" id="IPR021935">
    <property type="entry name" value="SGSM1/2_RBD"/>
</dbReference>
<dbReference type="Gene3D" id="2.30.29.230">
    <property type="match status" value="1"/>
</dbReference>
<keyword evidence="1" id="KW-0343">GTPase activation</keyword>
<dbReference type="EMBL" id="HAAD01005780">
    <property type="protein sequence ID" value="CDG72012.1"/>
    <property type="molecule type" value="mRNA"/>
</dbReference>
<dbReference type="InterPro" id="IPR004012">
    <property type="entry name" value="Run_dom"/>
</dbReference>
<dbReference type="SUPFAM" id="SSF47923">
    <property type="entry name" value="Ypt/Rab-GAP domain of gyp1p"/>
    <property type="match status" value="3"/>
</dbReference>
<feature type="domain" description="RUN" evidence="5">
    <location>
        <begin position="28"/>
        <end position="182"/>
    </location>
</feature>
<dbReference type="Pfam" id="PF02759">
    <property type="entry name" value="RUN"/>
    <property type="match status" value="1"/>
</dbReference>
<dbReference type="PANTHER" id="PTHR22957:SF502">
    <property type="entry name" value="SMALL G PROTEIN SIGNALING MODULATOR 2-RELATED"/>
    <property type="match status" value="1"/>
</dbReference>
<dbReference type="FunFam" id="1.10.8.270:FF:000064">
    <property type="entry name" value="Small G protein-signaling modulator 1b"/>
    <property type="match status" value="1"/>
</dbReference>
<evidence type="ECO:0000256" key="1">
    <source>
        <dbReference type="ARBA" id="ARBA00022468"/>
    </source>
</evidence>
<dbReference type="InterPro" id="IPR037213">
    <property type="entry name" value="Run_dom_sf"/>
</dbReference>
<dbReference type="Gene3D" id="1.10.8.270">
    <property type="entry name" value="putative rabgap domain of human tbc1 domain family member 14 like domains"/>
    <property type="match status" value="1"/>
</dbReference>
<dbReference type="Gene3D" id="1.20.58.900">
    <property type="match status" value="1"/>
</dbReference>
<comment type="similarity">
    <text evidence="2">Belongs to the RUTBC family.</text>
</comment>
<dbReference type="OrthoDB" id="10264062at2759"/>
<accession>T2MJA8</accession>
<dbReference type="Pfam" id="PF00566">
    <property type="entry name" value="RabGAP-TBC"/>
    <property type="match status" value="1"/>
</dbReference>
<dbReference type="AlphaFoldDB" id="T2MJA8"/>